<organism evidence="9 10">
    <name type="scientific">Mortierella isabellina</name>
    <name type="common">Filamentous fungus</name>
    <name type="synonym">Umbelopsis isabellina</name>
    <dbReference type="NCBI Taxonomy" id="91625"/>
    <lineage>
        <taxon>Eukaryota</taxon>
        <taxon>Fungi</taxon>
        <taxon>Fungi incertae sedis</taxon>
        <taxon>Mucoromycota</taxon>
        <taxon>Mucoromycotina</taxon>
        <taxon>Umbelopsidomycetes</taxon>
        <taxon>Umbelopsidales</taxon>
        <taxon>Umbelopsidaceae</taxon>
        <taxon>Umbelopsis</taxon>
    </lineage>
</organism>
<dbReference type="Pfam" id="PF03006">
    <property type="entry name" value="HlyIII"/>
    <property type="match status" value="1"/>
</dbReference>
<evidence type="ECO:0000313" key="10">
    <source>
        <dbReference type="Proteomes" id="UP000654370"/>
    </source>
</evidence>
<evidence type="ECO:0000256" key="1">
    <source>
        <dbReference type="ARBA" id="ARBA00004141"/>
    </source>
</evidence>
<evidence type="ECO:0000256" key="2">
    <source>
        <dbReference type="ARBA" id="ARBA00007018"/>
    </source>
</evidence>
<dbReference type="AlphaFoldDB" id="A0A8H7UIK6"/>
<keyword evidence="6" id="KW-0862">Zinc</keyword>
<feature type="transmembrane region" description="Helical" evidence="8">
    <location>
        <begin position="165"/>
        <end position="187"/>
    </location>
</feature>
<feature type="transmembrane region" description="Helical" evidence="8">
    <location>
        <begin position="124"/>
        <end position="144"/>
    </location>
</feature>
<evidence type="ECO:0000256" key="4">
    <source>
        <dbReference type="ARBA" id="ARBA00022989"/>
    </source>
</evidence>
<keyword evidence="5 8" id="KW-0472">Membrane</keyword>
<evidence type="ECO:0000313" key="9">
    <source>
        <dbReference type="EMBL" id="KAG2181133.1"/>
    </source>
</evidence>
<feature type="binding site" evidence="6">
    <location>
        <position position="299"/>
    </location>
    <ligand>
        <name>Zn(2+)</name>
        <dbReference type="ChEBI" id="CHEBI:29105"/>
    </ligand>
</feature>
<dbReference type="Proteomes" id="UP000654370">
    <property type="component" value="Unassembled WGS sequence"/>
</dbReference>
<feature type="transmembrane region" description="Helical" evidence="8">
    <location>
        <begin position="90"/>
        <end position="112"/>
    </location>
</feature>
<name>A0A8H7UIK6_MORIS</name>
<dbReference type="GO" id="GO:0016020">
    <property type="term" value="C:membrane"/>
    <property type="evidence" value="ECO:0007669"/>
    <property type="project" value="UniProtKB-SubCell"/>
</dbReference>
<protein>
    <submittedName>
        <fullName evidence="9">Uncharacterized protein</fullName>
    </submittedName>
</protein>
<feature type="transmembrane region" description="Helical" evidence="8">
    <location>
        <begin position="228"/>
        <end position="249"/>
    </location>
</feature>
<dbReference type="PANTHER" id="PTHR20855">
    <property type="entry name" value="ADIPOR/PROGESTIN RECEPTOR-RELATED"/>
    <property type="match status" value="1"/>
</dbReference>
<dbReference type="PANTHER" id="PTHR20855:SF52">
    <property type="entry name" value="ADIPONECTIN RECEPTOR PROTEIN"/>
    <property type="match status" value="1"/>
</dbReference>
<keyword evidence="6" id="KW-0479">Metal-binding</keyword>
<feature type="transmembrane region" description="Helical" evidence="8">
    <location>
        <begin position="193"/>
        <end position="216"/>
    </location>
</feature>
<feature type="transmembrane region" description="Helical" evidence="8">
    <location>
        <begin position="288"/>
        <end position="311"/>
    </location>
</feature>
<dbReference type="GO" id="GO:0006882">
    <property type="term" value="P:intracellular zinc ion homeostasis"/>
    <property type="evidence" value="ECO:0007669"/>
    <property type="project" value="TreeGrafter"/>
</dbReference>
<accession>A0A8H7UIK6</accession>
<evidence type="ECO:0000256" key="6">
    <source>
        <dbReference type="PIRSR" id="PIRSR604254-1"/>
    </source>
</evidence>
<dbReference type="GO" id="GO:0038023">
    <property type="term" value="F:signaling receptor activity"/>
    <property type="evidence" value="ECO:0007669"/>
    <property type="project" value="TreeGrafter"/>
</dbReference>
<evidence type="ECO:0000256" key="7">
    <source>
        <dbReference type="SAM" id="MobiDB-lite"/>
    </source>
</evidence>
<evidence type="ECO:0000256" key="8">
    <source>
        <dbReference type="SAM" id="Phobius"/>
    </source>
</evidence>
<evidence type="ECO:0000256" key="5">
    <source>
        <dbReference type="ARBA" id="ARBA00023136"/>
    </source>
</evidence>
<feature type="binding site" evidence="6">
    <location>
        <position position="295"/>
    </location>
    <ligand>
        <name>Zn(2+)</name>
        <dbReference type="ChEBI" id="CHEBI:29105"/>
    </ligand>
</feature>
<dbReference type="GO" id="GO:0046872">
    <property type="term" value="F:metal ion binding"/>
    <property type="evidence" value="ECO:0007669"/>
    <property type="project" value="UniProtKB-KW"/>
</dbReference>
<comment type="similarity">
    <text evidence="2">Belongs to the ADIPOR family.</text>
</comment>
<dbReference type="OrthoDB" id="529367at2759"/>
<proteinExistence type="inferred from homology"/>
<dbReference type="InterPro" id="IPR004254">
    <property type="entry name" value="AdipoR/HlyIII-related"/>
</dbReference>
<comment type="subcellular location">
    <subcellularLocation>
        <location evidence="1">Membrane</location>
        <topology evidence="1">Multi-pass membrane protein</topology>
    </subcellularLocation>
</comment>
<dbReference type="EMBL" id="JAEPQZ010000005">
    <property type="protein sequence ID" value="KAG2181133.1"/>
    <property type="molecule type" value="Genomic_DNA"/>
</dbReference>
<reference evidence="9" key="1">
    <citation type="submission" date="2020-12" db="EMBL/GenBank/DDBJ databases">
        <title>Metabolic potential, ecology and presence of endohyphal bacteria is reflected in genomic diversity of Mucoromycotina.</title>
        <authorList>
            <person name="Muszewska A."/>
            <person name="Okrasinska A."/>
            <person name="Steczkiewicz K."/>
            <person name="Drgas O."/>
            <person name="Orlowska M."/>
            <person name="Perlinska-Lenart U."/>
            <person name="Aleksandrzak-Piekarczyk T."/>
            <person name="Szatraj K."/>
            <person name="Zielenkiewicz U."/>
            <person name="Pilsyk S."/>
            <person name="Malc E."/>
            <person name="Mieczkowski P."/>
            <person name="Kruszewska J.S."/>
            <person name="Biernat P."/>
            <person name="Pawlowska J."/>
        </authorList>
    </citation>
    <scope>NUCLEOTIDE SEQUENCE</scope>
    <source>
        <strain evidence="9">WA0000067209</strain>
    </source>
</reference>
<keyword evidence="4 8" id="KW-1133">Transmembrane helix</keyword>
<feature type="transmembrane region" description="Helical" evidence="8">
    <location>
        <begin position="255"/>
        <end position="276"/>
    </location>
</feature>
<comment type="caution">
    <text evidence="9">The sequence shown here is derived from an EMBL/GenBank/DDBJ whole genome shotgun (WGS) entry which is preliminary data.</text>
</comment>
<feature type="compositionally biased region" description="Low complexity" evidence="7">
    <location>
        <begin position="8"/>
        <end position="28"/>
    </location>
</feature>
<feature type="binding site" evidence="6">
    <location>
        <position position="149"/>
    </location>
    <ligand>
        <name>Zn(2+)</name>
        <dbReference type="ChEBI" id="CHEBI:29105"/>
    </ligand>
</feature>
<sequence length="332" mass="37482">MSQRRSAAKSNGANSMNSNGSHSNGDNASVLNGVDSKTPLLTRAQKIRTVSWKELPEWLQDNVYITGGYRPQLDSYWECIKSVSYLHNEFVNIWSHALGFLLFCILGTYFVWKDVLDPIAETRTIWDVIFFYTFIAGALSCLGLSSSYHCVSCHSEPTAAFWNRCDYLGIITLILGSYYPAVYYGFYCHPYLQIFYMSAISIIGFATGCVTMMKHFRTPTYRWMRTSLFLAMGLSGIIPIGHGVITFGLRMALSSISLGHMIAMGAFYVVGALIYGNRIPERWYPGKFNIWFASHQIFHVFVVIAAITHYIGVSRAVAFWHDPNNAGICEKY</sequence>
<feature type="region of interest" description="Disordered" evidence="7">
    <location>
        <begin position="1"/>
        <end position="28"/>
    </location>
</feature>
<gene>
    <name evidence="9" type="ORF">INT43_008715</name>
</gene>
<keyword evidence="10" id="KW-1185">Reference proteome</keyword>
<keyword evidence="3 8" id="KW-0812">Transmembrane</keyword>
<evidence type="ECO:0000256" key="3">
    <source>
        <dbReference type="ARBA" id="ARBA00022692"/>
    </source>
</evidence>